<dbReference type="InterPro" id="IPR014756">
    <property type="entry name" value="Ig_E-set"/>
</dbReference>
<evidence type="ECO:0000313" key="1">
    <source>
        <dbReference type="EMBL" id="PYI57311.1"/>
    </source>
</evidence>
<reference evidence="1 2" key="1">
    <citation type="submission" date="2018-05" db="EMBL/GenBank/DDBJ databases">
        <title>Paenibacillus flagellatus sp. nov., isolated from selenium mineral soil.</title>
        <authorList>
            <person name="Dai X."/>
        </authorList>
    </citation>
    <scope>NUCLEOTIDE SEQUENCE [LARGE SCALE GENOMIC DNA]</scope>
    <source>
        <strain evidence="1 2">DXL2</strain>
    </source>
</reference>
<organism evidence="1 2">
    <name type="scientific">Paenibacillus flagellatus</name>
    <dbReference type="NCBI Taxonomy" id="2211139"/>
    <lineage>
        <taxon>Bacteria</taxon>
        <taxon>Bacillati</taxon>
        <taxon>Bacillota</taxon>
        <taxon>Bacilli</taxon>
        <taxon>Bacillales</taxon>
        <taxon>Paenibacillaceae</taxon>
        <taxon>Paenibacillus</taxon>
    </lineage>
</organism>
<proteinExistence type="predicted"/>
<dbReference type="OrthoDB" id="9802318at2"/>
<evidence type="ECO:0000313" key="2">
    <source>
        <dbReference type="Proteomes" id="UP000247476"/>
    </source>
</evidence>
<dbReference type="AlphaFoldDB" id="A0A2V5KCI4"/>
<name>A0A2V5KCI4_9BACL</name>
<dbReference type="InterPro" id="IPR013783">
    <property type="entry name" value="Ig-like_fold"/>
</dbReference>
<dbReference type="Gene3D" id="2.60.40.10">
    <property type="entry name" value="Immunoglobulins"/>
    <property type="match status" value="2"/>
</dbReference>
<dbReference type="EMBL" id="QJVJ01000001">
    <property type="protein sequence ID" value="PYI57311.1"/>
    <property type="molecule type" value="Genomic_DNA"/>
</dbReference>
<protein>
    <submittedName>
        <fullName evidence="1">Uncharacterized protein</fullName>
    </submittedName>
</protein>
<comment type="caution">
    <text evidence="1">The sequence shown here is derived from an EMBL/GenBank/DDBJ whole genome shotgun (WGS) entry which is preliminary data.</text>
</comment>
<gene>
    <name evidence="1" type="ORF">DLM86_02395</name>
</gene>
<dbReference type="SUPFAM" id="SSF81296">
    <property type="entry name" value="E set domains"/>
    <property type="match status" value="2"/>
</dbReference>
<keyword evidence="2" id="KW-1185">Reference proteome</keyword>
<dbReference type="RefSeq" id="WP_146250138.1">
    <property type="nucleotide sequence ID" value="NZ_QJVJ01000001.1"/>
</dbReference>
<dbReference type="Proteomes" id="UP000247476">
    <property type="component" value="Unassembled WGS sequence"/>
</dbReference>
<accession>A0A2V5KCI4</accession>
<sequence length="128" mass="13369">MPLAAAAPGQAVLSGNSGHAYGLQDGNYEVTMNLWWGQNGTSYTLYENGTAIDTKRLADGTPKTNGTMYKLYENGVPVDTQQLAARTPGAQTASTAITGRAPGAYRYKAEPINAAGVAASDKVTVTVR</sequence>